<organism evidence="1 2">
    <name type="scientific">Stappia phage SI01</name>
    <dbReference type="NCBI Taxonomy" id="2847766"/>
    <lineage>
        <taxon>Viruses</taxon>
        <taxon>Duplodnaviria</taxon>
        <taxon>Heunggongvirae</taxon>
        <taxon>Uroviricota</taxon>
        <taxon>Caudoviricetes</taxon>
        <taxon>Autographivirales</taxon>
        <taxon>Dunnvirinae</taxon>
        <taxon>Songlingvirus</taxon>
        <taxon>Songlingvirus SI01</taxon>
    </lineage>
</organism>
<keyword evidence="2" id="KW-1185">Reference proteome</keyword>
<evidence type="ECO:0000313" key="2">
    <source>
        <dbReference type="Proteomes" id="UP000827160"/>
    </source>
</evidence>
<accession>A0AAE7SPY9</accession>
<dbReference type="EMBL" id="MZ462995">
    <property type="protein sequence ID" value="QXP44101.1"/>
    <property type="molecule type" value="Genomic_DNA"/>
</dbReference>
<sequence length="106" mass="10680">MVQPASPNIRRVIPAGAAYTAVATLKGGIAWVQNIGEHASSGNLEVIVAASAPLDAAAGTVVTPGHAVTVLDDAGTGVVYVKSANETSLCDVEIRFAGQKIVNNLA</sequence>
<dbReference type="Proteomes" id="UP000827160">
    <property type="component" value="Segment"/>
</dbReference>
<reference evidence="1" key="1">
    <citation type="submission" date="2021-06" db="EMBL/GenBank/DDBJ databases">
        <authorList>
            <person name="Nair S."/>
        </authorList>
    </citation>
    <scope>NUCLEOTIDE SEQUENCE</scope>
</reference>
<protein>
    <submittedName>
        <fullName evidence="1">Uncharacterized protein</fullName>
    </submittedName>
</protein>
<proteinExistence type="predicted"/>
<evidence type="ECO:0000313" key="1">
    <source>
        <dbReference type="EMBL" id="QXP44101.1"/>
    </source>
</evidence>
<name>A0AAE7SPY9_9CAUD</name>